<dbReference type="PANTHER" id="PTHR34136">
    <property type="match status" value="1"/>
</dbReference>
<dbReference type="Pfam" id="PF03808">
    <property type="entry name" value="Glyco_tran_WecG"/>
    <property type="match status" value="1"/>
</dbReference>
<evidence type="ECO:0000313" key="4">
    <source>
        <dbReference type="Proteomes" id="UP000095544"/>
    </source>
</evidence>
<dbReference type="RefSeq" id="WP_025655018.1">
    <property type="nucleotide sequence ID" value="NZ_BAAACT010000054.1"/>
</dbReference>
<dbReference type="PANTHER" id="PTHR34136:SF1">
    <property type="entry name" value="UDP-N-ACETYL-D-MANNOSAMINURONIC ACID TRANSFERASE"/>
    <property type="match status" value="1"/>
</dbReference>
<sequence>MKEKINIFDVEIDGFTAKAAMQAAVQYMQSESINTIEIITLDMLMQEKDNPAWKEDTKAMDMVLPGEKEILEAAEVQDRYLLKDVANKVFLKMFLRYLQKNRKKIFLMVQSEQEMISLKEAVETYNRGITVAGYGALDVEGKSEEDVINNINGAEIDCILSVLPSPQQEDFIVRNAALLNARVWLGCGRALEQSFSEKSGDGVRRFFLKKVFRYRVGKQKKEN</sequence>
<evidence type="ECO:0000313" key="3">
    <source>
        <dbReference type="EMBL" id="CUN80292.1"/>
    </source>
</evidence>
<dbReference type="InterPro" id="IPR004629">
    <property type="entry name" value="WecG_TagA_CpsF"/>
</dbReference>
<organism evidence="3 4">
    <name type="scientific">Faecalicatena contorta</name>
    <dbReference type="NCBI Taxonomy" id="39482"/>
    <lineage>
        <taxon>Bacteria</taxon>
        <taxon>Bacillati</taxon>
        <taxon>Bacillota</taxon>
        <taxon>Clostridia</taxon>
        <taxon>Lachnospirales</taxon>
        <taxon>Lachnospiraceae</taxon>
        <taxon>Faecalicatena</taxon>
    </lineage>
</organism>
<dbReference type="STRING" id="39482.ERS852491_00546"/>
<name>A0A173ZV06_9FIRM</name>
<dbReference type="GeneID" id="93332996"/>
<keyword evidence="1" id="KW-0328">Glycosyltransferase</keyword>
<keyword evidence="2 3" id="KW-0808">Transferase</keyword>
<proteinExistence type="predicted"/>
<accession>A0A173ZV06</accession>
<dbReference type="OrthoDB" id="1770743at2"/>
<dbReference type="EMBL" id="CYZU01000003">
    <property type="protein sequence ID" value="CUN80292.1"/>
    <property type="molecule type" value="Genomic_DNA"/>
</dbReference>
<evidence type="ECO:0000256" key="1">
    <source>
        <dbReference type="ARBA" id="ARBA00022676"/>
    </source>
</evidence>
<dbReference type="AlphaFoldDB" id="A0A173ZV06"/>
<reference evidence="3 4" key="1">
    <citation type="submission" date="2015-09" db="EMBL/GenBank/DDBJ databases">
        <authorList>
            <consortium name="Pathogen Informatics"/>
        </authorList>
    </citation>
    <scope>NUCLEOTIDE SEQUENCE [LARGE SCALE GENOMIC DNA]</scope>
    <source>
        <strain evidence="3 4">2789STDY5834876</strain>
    </source>
</reference>
<dbReference type="Proteomes" id="UP000095544">
    <property type="component" value="Unassembled WGS sequence"/>
</dbReference>
<dbReference type="GO" id="GO:0016758">
    <property type="term" value="F:hexosyltransferase activity"/>
    <property type="evidence" value="ECO:0007669"/>
    <property type="project" value="TreeGrafter"/>
</dbReference>
<gene>
    <name evidence="3" type="ORF">ERS852491_00546</name>
</gene>
<evidence type="ECO:0000256" key="2">
    <source>
        <dbReference type="ARBA" id="ARBA00022679"/>
    </source>
</evidence>
<protein>
    <submittedName>
        <fullName evidence="3">Glycosyl transferase WecB/TagA/CpsF family</fullName>
    </submittedName>
</protein>